<dbReference type="InterPro" id="IPR003960">
    <property type="entry name" value="ATPase_AAA_CS"/>
</dbReference>
<keyword evidence="8" id="KW-0378">Hydrolase</keyword>
<dbReference type="InterPro" id="IPR041569">
    <property type="entry name" value="AAA_lid_3"/>
</dbReference>
<dbReference type="CDD" id="cd19520">
    <property type="entry name" value="RecA-like_ATAD1"/>
    <property type="match status" value="1"/>
</dbReference>
<reference evidence="8" key="1">
    <citation type="submission" date="2021-03" db="EMBL/GenBank/DDBJ databases">
        <authorList>
            <person name="Bekaert M."/>
        </authorList>
    </citation>
    <scope>NUCLEOTIDE SEQUENCE</scope>
</reference>
<comment type="subcellular location">
    <subcellularLocation>
        <location evidence="1">Mitochondrion outer membrane</location>
        <topology evidence="1">Single-pass membrane protein</topology>
    </subcellularLocation>
</comment>
<dbReference type="PANTHER" id="PTHR45644">
    <property type="entry name" value="AAA ATPASE, PUTATIVE (AFU_ORTHOLOGUE AFUA_2G12920)-RELATED-RELATED"/>
    <property type="match status" value="1"/>
</dbReference>
<dbReference type="InterPro" id="IPR003959">
    <property type="entry name" value="ATPase_AAA_core"/>
</dbReference>
<dbReference type="GO" id="GO:0005524">
    <property type="term" value="F:ATP binding"/>
    <property type="evidence" value="ECO:0007669"/>
    <property type="project" value="UniProtKB-KW"/>
</dbReference>
<evidence type="ECO:0000256" key="1">
    <source>
        <dbReference type="ARBA" id="ARBA00004572"/>
    </source>
</evidence>
<keyword evidence="3" id="KW-1000">Mitochondrion outer membrane</keyword>
<comment type="similarity">
    <text evidence="6">Belongs to the AAA ATPase family.</text>
</comment>
<dbReference type="GO" id="GO:0140570">
    <property type="term" value="P:extraction of mislocalized protein from mitochondrial outer membrane"/>
    <property type="evidence" value="ECO:0007669"/>
    <property type="project" value="TreeGrafter"/>
</dbReference>
<dbReference type="InterPro" id="IPR003593">
    <property type="entry name" value="AAA+_ATPase"/>
</dbReference>
<dbReference type="Proteomes" id="UP000683360">
    <property type="component" value="Unassembled WGS sequence"/>
</dbReference>
<gene>
    <name evidence="8" type="ORF">MEDL_15732</name>
</gene>
<dbReference type="Gene3D" id="1.10.8.60">
    <property type="match status" value="1"/>
</dbReference>
<dbReference type="PROSITE" id="PS00674">
    <property type="entry name" value="AAA"/>
    <property type="match status" value="1"/>
</dbReference>
<dbReference type="EMBL" id="CAJPWZ010000830">
    <property type="protein sequence ID" value="CAG2201107.1"/>
    <property type="molecule type" value="Genomic_DNA"/>
</dbReference>
<keyword evidence="4 6" id="KW-0067">ATP-binding</keyword>
<dbReference type="InterPro" id="IPR051701">
    <property type="entry name" value="Mito_OM_Translocase_MSP1"/>
</dbReference>
<evidence type="ECO:0000256" key="5">
    <source>
        <dbReference type="ARBA" id="ARBA00023128"/>
    </source>
</evidence>
<dbReference type="SUPFAM" id="SSF52540">
    <property type="entry name" value="P-loop containing nucleoside triphosphate hydrolases"/>
    <property type="match status" value="1"/>
</dbReference>
<keyword evidence="3" id="KW-0472">Membrane</keyword>
<evidence type="ECO:0000256" key="4">
    <source>
        <dbReference type="ARBA" id="ARBA00022840"/>
    </source>
</evidence>
<evidence type="ECO:0000256" key="6">
    <source>
        <dbReference type="RuleBase" id="RU003651"/>
    </source>
</evidence>
<dbReference type="FunFam" id="3.40.50.300:FF:000538">
    <property type="entry name" value="ATPase family AAA domain-containing protein 1"/>
    <property type="match status" value="1"/>
</dbReference>
<dbReference type="PANTHER" id="PTHR45644:SF3">
    <property type="entry name" value="FI08533P-RELATED"/>
    <property type="match status" value="1"/>
</dbReference>
<dbReference type="SMART" id="SM00382">
    <property type="entry name" value="AAA"/>
    <property type="match status" value="1"/>
</dbReference>
<evidence type="ECO:0000256" key="3">
    <source>
        <dbReference type="ARBA" id="ARBA00022787"/>
    </source>
</evidence>
<name>A0A8S3QWH9_MYTED</name>
<dbReference type="GO" id="GO:0005741">
    <property type="term" value="C:mitochondrial outer membrane"/>
    <property type="evidence" value="ECO:0007669"/>
    <property type="project" value="UniProtKB-SubCell"/>
</dbReference>
<keyword evidence="9" id="KW-1185">Reference proteome</keyword>
<evidence type="ECO:0000259" key="7">
    <source>
        <dbReference type="SMART" id="SM00382"/>
    </source>
</evidence>
<dbReference type="EC" id="3.6.1.-" evidence="8"/>
<keyword evidence="2 6" id="KW-0547">Nucleotide-binding</keyword>
<dbReference type="Pfam" id="PF17862">
    <property type="entry name" value="AAA_lid_3"/>
    <property type="match status" value="1"/>
</dbReference>
<dbReference type="AlphaFoldDB" id="A0A8S3QWH9"/>
<feature type="domain" description="AAA+ ATPase" evidence="7">
    <location>
        <begin position="188"/>
        <end position="324"/>
    </location>
</feature>
<dbReference type="Gene3D" id="3.40.50.300">
    <property type="entry name" value="P-loop containing nucleotide triphosphate hydrolases"/>
    <property type="match status" value="1"/>
</dbReference>
<proteinExistence type="inferred from homology"/>
<accession>A0A8S3QWH9</accession>
<dbReference type="InterPro" id="IPR027417">
    <property type="entry name" value="P-loop_NTPase"/>
</dbReference>
<evidence type="ECO:0000313" key="8">
    <source>
        <dbReference type="EMBL" id="CAG2201107.1"/>
    </source>
</evidence>
<sequence length="429" mass="47441">MAKLGETIRITAQEIDDKLIPIKNSLADFLKSGFSKLNSVIKFEQVASQTDGAVKAAVNTTSDVPVPDDPAVRMMIGKLLSTGLSLVVSIGLSYFLVKLLTNALDPTRKEKSAAHQKAAMMLQRLGVTDVKLSDYELCIAVNLVDPVSMGITWDDIGGLKDVIDQIKETVIFPFRRRELFLHSKLLQPPKGMLLYGPPGCGKTMIAKATAKAAGCRFINLQISSLVDKWYGESQKRAEAVFSLAVKLQPAIIFVDEIDSFLRSRSSTDHEATAMIKTQFMSLWDGIITDPQCQIMIVGATNRPQDVDAAILRRMPCQFKIGKPVSKEQRKHIMRIILEEEQVADIDLNKLGDLTDGFSGSDIKEGCRQAALYRVHEVLEAHRNLHGVDAFEIPTSDLRDMNMSDLEYGINQVKDSKELMAGSLSYPLLD</sequence>
<organism evidence="8 9">
    <name type="scientific">Mytilus edulis</name>
    <name type="common">Blue mussel</name>
    <dbReference type="NCBI Taxonomy" id="6550"/>
    <lineage>
        <taxon>Eukaryota</taxon>
        <taxon>Metazoa</taxon>
        <taxon>Spiralia</taxon>
        <taxon>Lophotrochozoa</taxon>
        <taxon>Mollusca</taxon>
        <taxon>Bivalvia</taxon>
        <taxon>Autobranchia</taxon>
        <taxon>Pteriomorphia</taxon>
        <taxon>Mytilida</taxon>
        <taxon>Mytiloidea</taxon>
        <taxon>Mytilidae</taxon>
        <taxon>Mytilinae</taxon>
        <taxon>Mytilus</taxon>
    </lineage>
</organism>
<protein>
    <submittedName>
        <fullName evidence="8">ATAD1</fullName>
        <ecNumber evidence="8">3.6.1.-</ecNumber>
    </submittedName>
</protein>
<evidence type="ECO:0000313" key="9">
    <source>
        <dbReference type="Proteomes" id="UP000683360"/>
    </source>
</evidence>
<dbReference type="OrthoDB" id="10254455at2759"/>
<dbReference type="Pfam" id="PF00004">
    <property type="entry name" value="AAA"/>
    <property type="match status" value="1"/>
</dbReference>
<dbReference type="GO" id="GO:0016887">
    <property type="term" value="F:ATP hydrolysis activity"/>
    <property type="evidence" value="ECO:0007669"/>
    <property type="project" value="InterPro"/>
</dbReference>
<comment type="caution">
    <text evidence="8">The sequence shown here is derived from an EMBL/GenBank/DDBJ whole genome shotgun (WGS) entry which is preliminary data.</text>
</comment>
<evidence type="ECO:0000256" key="2">
    <source>
        <dbReference type="ARBA" id="ARBA00022741"/>
    </source>
</evidence>
<keyword evidence="5" id="KW-0496">Mitochondrion</keyword>